<proteinExistence type="predicted"/>
<feature type="region of interest" description="Disordered" evidence="1">
    <location>
        <begin position="327"/>
        <end position="357"/>
    </location>
</feature>
<keyword evidence="3" id="KW-1185">Reference proteome</keyword>
<dbReference type="EMBL" id="JAEHOE010000063">
    <property type="protein sequence ID" value="KAG2490310.1"/>
    <property type="molecule type" value="Genomic_DNA"/>
</dbReference>
<organism evidence="2 3">
    <name type="scientific">Edaphochlamys debaryana</name>
    <dbReference type="NCBI Taxonomy" id="47281"/>
    <lineage>
        <taxon>Eukaryota</taxon>
        <taxon>Viridiplantae</taxon>
        <taxon>Chlorophyta</taxon>
        <taxon>core chlorophytes</taxon>
        <taxon>Chlorophyceae</taxon>
        <taxon>CS clade</taxon>
        <taxon>Chlamydomonadales</taxon>
        <taxon>Chlamydomonadales incertae sedis</taxon>
        <taxon>Edaphochlamys</taxon>
    </lineage>
</organism>
<evidence type="ECO:0000256" key="1">
    <source>
        <dbReference type="SAM" id="MobiDB-lite"/>
    </source>
</evidence>
<dbReference type="Proteomes" id="UP000612055">
    <property type="component" value="Unassembled WGS sequence"/>
</dbReference>
<comment type="caution">
    <text evidence="2">The sequence shown here is derived from an EMBL/GenBank/DDBJ whole genome shotgun (WGS) entry which is preliminary data.</text>
</comment>
<sequence>MEVLQAELASLAFTALSASLLAASGVAWQSWRRYARRAHLPLHDAFVRDNHAYEQDASGPQEPERLVLVHEERSEPGDDAEEAGPGPGAPGADGPWGGLDLAGYTRIYTVYTALSRMSSRRASETSPGDACAPAAAAGAGRGAGYAGPSTRASREGLGHGPALPLRTSLSGSVSRSGSGSGYGAAQGLLGAFASARWPGGVGSSGGGGGSGGGSLRSSLEPLLPRRPRLRRCSQALASAGGAGAGAGPAACSSGGGGPGPSPASAAVAAGGTGVLPSSSGAWGPEGAPGLGSQRAKPARLGGGVGAGGGLLDRAEDLGLLDRAEARGGLGRASTGPPGPSGGTAWSDGGLQAMSGGVAGQGSGLQLERLVTALSERGSLGGAGPWQESEEAGRVEAKAAAAWLADGCRAVGEGCGVGDGDGVCQVVRGLERVPPSKAGAGGELRLGVREIALA</sequence>
<feature type="compositionally biased region" description="Low complexity" evidence="1">
    <location>
        <begin position="127"/>
        <end position="138"/>
    </location>
</feature>
<dbReference type="AlphaFoldDB" id="A0A835Y0I7"/>
<name>A0A835Y0I7_9CHLO</name>
<feature type="compositionally biased region" description="Gly residues" evidence="1">
    <location>
        <begin position="85"/>
        <end position="95"/>
    </location>
</feature>
<evidence type="ECO:0000313" key="3">
    <source>
        <dbReference type="Proteomes" id="UP000612055"/>
    </source>
</evidence>
<protein>
    <submittedName>
        <fullName evidence="2">Uncharacterized protein</fullName>
    </submittedName>
</protein>
<feature type="region of interest" description="Disordered" evidence="1">
    <location>
        <begin position="119"/>
        <end position="177"/>
    </location>
</feature>
<gene>
    <name evidence="2" type="ORF">HYH03_011261</name>
</gene>
<feature type="compositionally biased region" description="Low complexity" evidence="1">
    <location>
        <begin position="168"/>
        <end position="177"/>
    </location>
</feature>
<feature type="region of interest" description="Disordered" evidence="1">
    <location>
        <begin position="72"/>
        <end position="95"/>
    </location>
</feature>
<accession>A0A835Y0I7</accession>
<feature type="region of interest" description="Disordered" evidence="1">
    <location>
        <begin position="243"/>
        <end position="301"/>
    </location>
</feature>
<reference evidence="2" key="1">
    <citation type="journal article" date="2020" name="bioRxiv">
        <title>Comparative genomics of Chlamydomonas.</title>
        <authorList>
            <person name="Craig R.J."/>
            <person name="Hasan A.R."/>
            <person name="Ness R.W."/>
            <person name="Keightley P.D."/>
        </authorList>
    </citation>
    <scope>NUCLEOTIDE SEQUENCE</scope>
    <source>
        <strain evidence="2">CCAP 11/70</strain>
    </source>
</reference>
<evidence type="ECO:0000313" key="2">
    <source>
        <dbReference type="EMBL" id="KAG2490310.1"/>
    </source>
</evidence>
<feature type="compositionally biased region" description="Gly residues" evidence="1">
    <location>
        <begin position="202"/>
        <end position="214"/>
    </location>
</feature>
<feature type="region of interest" description="Disordered" evidence="1">
    <location>
        <begin position="202"/>
        <end position="225"/>
    </location>
</feature>